<sequence length="133" mass="14222">MTRSAIRRAVAVIGAGGALAGAVVAGAGVANAVEVPKYGNVRYVFCSDAQEGNEITYYDGFGKRDEVVTLTDPMEGGRWCRNVDVLFASSSFVWSSIRHDEASYAFTAIYVNGALKAREEDRSSYGYAAAMAM</sequence>
<comment type="caution">
    <text evidence="2">The sequence shown here is derived from an EMBL/GenBank/DDBJ whole genome shotgun (WGS) entry which is preliminary data.</text>
</comment>
<protein>
    <submittedName>
        <fullName evidence="2">Uncharacterized protein</fullName>
    </submittedName>
</protein>
<organism evidence="2 3">
    <name type="scientific">Nocardia lasii</name>
    <dbReference type="NCBI Taxonomy" id="1616107"/>
    <lineage>
        <taxon>Bacteria</taxon>
        <taxon>Bacillati</taxon>
        <taxon>Actinomycetota</taxon>
        <taxon>Actinomycetes</taxon>
        <taxon>Mycobacteriales</taxon>
        <taxon>Nocardiaceae</taxon>
        <taxon>Nocardia</taxon>
    </lineage>
</organism>
<feature type="chain" id="PRO_5046085962" evidence="1">
    <location>
        <begin position="33"/>
        <end position="133"/>
    </location>
</feature>
<dbReference type="RefSeq" id="WP_378601253.1">
    <property type="nucleotide sequence ID" value="NZ_JBHSQN010000002.1"/>
</dbReference>
<gene>
    <name evidence="2" type="ORF">ACFP3H_07120</name>
</gene>
<reference evidence="3" key="1">
    <citation type="journal article" date="2019" name="Int. J. Syst. Evol. Microbiol.">
        <title>The Global Catalogue of Microorganisms (GCM) 10K type strain sequencing project: providing services to taxonomists for standard genome sequencing and annotation.</title>
        <authorList>
            <consortium name="The Broad Institute Genomics Platform"/>
            <consortium name="The Broad Institute Genome Sequencing Center for Infectious Disease"/>
            <person name="Wu L."/>
            <person name="Ma J."/>
        </authorList>
    </citation>
    <scope>NUCLEOTIDE SEQUENCE [LARGE SCALE GENOMIC DNA]</scope>
    <source>
        <strain evidence="3">CCUG 36956</strain>
    </source>
</reference>
<dbReference type="EMBL" id="JBHSQN010000002">
    <property type="protein sequence ID" value="MFC6010819.1"/>
    <property type="molecule type" value="Genomic_DNA"/>
</dbReference>
<keyword evidence="3" id="KW-1185">Reference proteome</keyword>
<dbReference type="Proteomes" id="UP001596223">
    <property type="component" value="Unassembled WGS sequence"/>
</dbReference>
<keyword evidence="1" id="KW-0732">Signal</keyword>
<accession>A0ABW1JNZ3</accession>
<proteinExistence type="predicted"/>
<evidence type="ECO:0000256" key="1">
    <source>
        <dbReference type="SAM" id="SignalP"/>
    </source>
</evidence>
<evidence type="ECO:0000313" key="2">
    <source>
        <dbReference type="EMBL" id="MFC6010819.1"/>
    </source>
</evidence>
<feature type="signal peptide" evidence="1">
    <location>
        <begin position="1"/>
        <end position="32"/>
    </location>
</feature>
<name>A0ABW1JNZ3_9NOCA</name>
<evidence type="ECO:0000313" key="3">
    <source>
        <dbReference type="Proteomes" id="UP001596223"/>
    </source>
</evidence>